<reference evidence="9" key="1">
    <citation type="submission" date="2022-01" db="EMBL/GenBank/DDBJ databases">
        <authorList>
            <person name="Jo J.-H."/>
            <person name="Im W.-T."/>
        </authorList>
    </citation>
    <scope>NUCLEOTIDE SEQUENCE</scope>
    <source>
        <strain evidence="9">I2-34</strain>
    </source>
</reference>
<dbReference type="EC" id="3.4.-.-" evidence="8"/>
<evidence type="ECO:0000313" key="9">
    <source>
        <dbReference type="EMBL" id="MCG2623788.1"/>
    </source>
</evidence>
<dbReference type="Proteomes" id="UP001165368">
    <property type="component" value="Unassembled WGS sequence"/>
</dbReference>
<keyword evidence="7" id="KW-0456">Lyase</keyword>
<evidence type="ECO:0000256" key="8">
    <source>
        <dbReference type="RuleBase" id="RU364100"/>
    </source>
</evidence>
<evidence type="ECO:0000256" key="1">
    <source>
        <dbReference type="ARBA" id="ARBA00008136"/>
    </source>
</evidence>
<dbReference type="EMBL" id="JAKLTQ010000016">
    <property type="protein sequence ID" value="MCG2623788.1"/>
    <property type="molecule type" value="Genomic_DNA"/>
</dbReference>
<comment type="similarity">
    <text evidence="1 8">Belongs to the SOS response-associated peptidase family.</text>
</comment>
<evidence type="ECO:0000256" key="2">
    <source>
        <dbReference type="ARBA" id="ARBA00022670"/>
    </source>
</evidence>
<dbReference type="PANTHER" id="PTHR13604">
    <property type="entry name" value="DC12-RELATED"/>
    <property type="match status" value="1"/>
</dbReference>
<proteinExistence type="inferred from homology"/>
<dbReference type="Pfam" id="PF02586">
    <property type="entry name" value="SRAP"/>
    <property type="match status" value="1"/>
</dbReference>
<keyword evidence="4 8" id="KW-0378">Hydrolase</keyword>
<keyword evidence="6" id="KW-0238">DNA-binding</keyword>
<protein>
    <recommendedName>
        <fullName evidence="8">Abasic site processing protein</fullName>
        <ecNumber evidence="8">3.4.-.-</ecNumber>
    </recommendedName>
</protein>
<gene>
    <name evidence="9" type="ORF">LVY72_17985</name>
</gene>
<dbReference type="SUPFAM" id="SSF143081">
    <property type="entry name" value="BB1717-like"/>
    <property type="match status" value="1"/>
</dbReference>
<evidence type="ECO:0000256" key="3">
    <source>
        <dbReference type="ARBA" id="ARBA00022763"/>
    </source>
</evidence>
<accession>A0ABS9LB22</accession>
<keyword evidence="5" id="KW-0190">Covalent protein-DNA linkage</keyword>
<dbReference type="PANTHER" id="PTHR13604:SF0">
    <property type="entry name" value="ABASIC SITE PROCESSING PROTEIN HMCES"/>
    <property type="match status" value="1"/>
</dbReference>
<dbReference type="InterPro" id="IPR036590">
    <property type="entry name" value="SRAP-like"/>
</dbReference>
<evidence type="ECO:0000256" key="5">
    <source>
        <dbReference type="ARBA" id="ARBA00023124"/>
    </source>
</evidence>
<dbReference type="RefSeq" id="WP_237823941.1">
    <property type="nucleotide sequence ID" value="NZ_JAKLTQ010000016.1"/>
</dbReference>
<keyword evidence="10" id="KW-1185">Reference proteome</keyword>
<comment type="caution">
    <text evidence="9">The sequence shown here is derived from an EMBL/GenBank/DDBJ whole genome shotgun (WGS) entry which is preliminary data.</text>
</comment>
<evidence type="ECO:0000313" key="10">
    <source>
        <dbReference type="Proteomes" id="UP001165368"/>
    </source>
</evidence>
<dbReference type="Gene3D" id="3.90.1680.10">
    <property type="entry name" value="SOS response associated peptidase-like"/>
    <property type="match status" value="1"/>
</dbReference>
<evidence type="ECO:0000256" key="6">
    <source>
        <dbReference type="ARBA" id="ARBA00023125"/>
    </source>
</evidence>
<keyword evidence="3" id="KW-0227">DNA damage</keyword>
<keyword evidence="2 8" id="KW-0645">Protease</keyword>
<organism evidence="9 10">
    <name type="scientific">Arthrobacter hankyongi</name>
    <dbReference type="NCBI Taxonomy" id="2904801"/>
    <lineage>
        <taxon>Bacteria</taxon>
        <taxon>Bacillati</taxon>
        <taxon>Actinomycetota</taxon>
        <taxon>Actinomycetes</taxon>
        <taxon>Micrococcales</taxon>
        <taxon>Micrococcaceae</taxon>
        <taxon>Arthrobacter</taxon>
    </lineage>
</organism>
<evidence type="ECO:0000256" key="7">
    <source>
        <dbReference type="ARBA" id="ARBA00023239"/>
    </source>
</evidence>
<evidence type="ECO:0000256" key="4">
    <source>
        <dbReference type="ARBA" id="ARBA00022801"/>
    </source>
</evidence>
<sequence>MCGRYVMARAVGDLVAATGAEYPEDFDLRESYNVAPTTDVPILLERIVDGGIRRQLHLARWGLVPRWAKDPSVGVRAFNARIETVAEKPTFRAALGARRCAVPVDGYYEWKKQGPKSKRPYYVHPADGAPILFAGLYEWWKDPAKEEGDPELWLLTTTVITAAAPPAGTGSPVLEELSGLHDRMPVPMDKDTLDAWLDPSAKDGASLVELVRDRAYDAASGWVLDPVGPAVGNVRNNSPELIIRQPDLLES</sequence>
<name>A0ABS9LB22_9MICC</name>
<dbReference type="InterPro" id="IPR003738">
    <property type="entry name" value="SRAP"/>
</dbReference>